<dbReference type="EMBL" id="VRMN01000008">
    <property type="protein sequence ID" value="KAA8492743.1"/>
    <property type="molecule type" value="Genomic_DNA"/>
</dbReference>
<name>A0A5J4YPU9_PORPP</name>
<accession>A0A5J4YPU9</accession>
<feature type="region of interest" description="Disordered" evidence="1">
    <location>
        <begin position="429"/>
        <end position="452"/>
    </location>
</feature>
<sequence length="452" mass="49366">MESGQGLSVPAGLKWERLQENVSVSEQGTYIFFRVRFPFPVREKQPMASAAGFRSTYSICGGADVPPVVLNSRFEGSTILGMQLWVSISPLYSSFESDMAPFNANILIRDNELIVASDLAQILPPEKFTDVMVKNGANLIIARIDQVIDKPTNTRLFFVLQRKISPQKIVALKKRVMAQRAASKYTPRKKDVRTLPAGAAGGNAGLAYGQTTSTNIALGKSTSTYTGTAGMTVSGMQRKLAAEAAAAAAAAGGIPASSRPLQQQAAAAVVRRTMTVAEKHASNAPTLEALYRRVATRVSRQRAERPRERLKGIPLELWESVDDATPAAKKLNTKWILYPPQPIASGGTCHYGSSMLIPGTEEPAFLRLRDEYARNQPGRMRVNASALLSARAQSIDPPNLEYRDAIRAVLKYNANMADERPILRTWIERKAGEDVSQERRTSENGNDDSDSD</sequence>
<proteinExistence type="predicted"/>
<evidence type="ECO:0000256" key="1">
    <source>
        <dbReference type="SAM" id="MobiDB-lite"/>
    </source>
</evidence>
<gene>
    <name evidence="2" type="ORF">FVE85_9015</name>
</gene>
<organism evidence="2 3">
    <name type="scientific">Porphyridium purpureum</name>
    <name type="common">Red alga</name>
    <name type="synonym">Porphyridium cruentum</name>
    <dbReference type="NCBI Taxonomy" id="35688"/>
    <lineage>
        <taxon>Eukaryota</taxon>
        <taxon>Rhodophyta</taxon>
        <taxon>Bangiophyceae</taxon>
        <taxon>Porphyridiales</taxon>
        <taxon>Porphyridiaceae</taxon>
        <taxon>Porphyridium</taxon>
    </lineage>
</organism>
<comment type="caution">
    <text evidence="2">The sequence shown here is derived from an EMBL/GenBank/DDBJ whole genome shotgun (WGS) entry which is preliminary data.</text>
</comment>
<evidence type="ECO:0000313" key="3">
    <source>
        <dbReference type="Proteomes" id="UP000324585"/>
    </source>
</evidence>
<dbReference type="Proteomes" id="UP000324585">
    <property type="component" value="Unassembled WGS sequence"/>
</dbReference>
<feature type="compositionally biased region" description="Basic and acidic residues" evidence="1">
    <location>
        <begin position="429"/>
        <end position="442"/>
    </location>
</feature>
<protein>
    <submittedName>
        <fullName evidence="2">Uncharacterized protein</fullName>
    </submittedName>
</protein>
<dbReference type="AlphaFoldDB" id="A0A5J4YPU9"/>
<keyword evidence="3" id="KW-1185">Reference proteome</keyword>
<evidence type="ECO:0000313" key="2">
    <source>
        <dbReference type="EMBL" id="KAA8492743.1"/>
    </source>
</evidence>
<reference evidence="3" key="1">
    <citation type="journal article" date="2019" name="Nat. Commun.">
        <title>Expansion of phycobilisome linker gene families in mesophilic red algae.</title>
        <authorList>
            <person name="Lee J."/>
            <person name="Kim D."/>
            <person name="Bhattacharya D."/>
            <person name="Yoon H.S."/>
        </authorList>
    </citation>
    <scope>NUCLEOTIDE SEQUENCE [LARGE SCALE GENOMIC DNA]</scope>
    <source>
        <strain evidence="3">CCMP 1328</strain>
    </source>
</reference>